<evidence type="ECO:0000313" key="2">
    <source>
        <dbReference type="Proteomes" id="UP000005951"/>
    </source>
</evidence>
<gene>
    <name evidence="1" type="ORF">WSS_A20479</name>
</gene>
<organism evidence="1 2">
    <name type="scientific">Rhodococcus opacus M213</name>
    <dbReference type="NCBI Taxonomy" id="1129896"/>
    <lineage>
        <taxon>Bacteria</taxon>
        <taxon>Bacillati</taxon>
        <taxon>Actinomycetota</taxon>
        <taxon>Actinomycetes</taxon>
        <taxon>Mycobacteriales</taxon>
        <taxon>Nocardiaceae</taxon>
        <taxon>Rhodococcus</taxon>
    </lineage>
</organism>
<evidence type="ECO:0000313" key="1">
    <source>
        <dbReference type="EMBL" id="EKT80800.1"/>
    </source>
</evidence>
<name>K8XUL9_RHOOP</name>
<dbReference type="AlphaFoldDB" id="K8XUL9"/>
<dbReference type="PANTHER" id="PTHR36222:SF1">
    <property type="entry name" value="SERINE PROTEASE INHIBITOR RV3364C"/>
    <property type="match status" value="1"/>
</dbReference>
<proteinExistence type="predicted"/>
<dbReference type="Gene3D" id="3.30.450.30">
    <property type="entry name" value="Dynein light chain 2a, cytoplasmic"/>
    <property type="match status" value="1"/>
</dbReference>
<comment type="caution">
    <text evidence="1">The sequence shown here is derived from an EMBL/GenBank/DDBJ whole genome shotgun (WGS) entry which is preliminary data.</text>
</comment>
<accession>K8XUL9</accession>
<protein>
    <submittedName>
        <fullName evidence="1">Uncharacterized protein</fullName>
    </submittedName>
</protein>
<sequence length="50" mass="5233">MSVGDGSQLAVLASADCDIRQIGYEMAVLVERVGSEVQALPTSAVRQPIT</sequence>
<dbReference type="Proteomes" id="UP000005951">
    <property type="component" value="Unassembled WGS sequence"/>
</dbReference>
<dbReference type="EMBL" id="AJYC02000065">
    <property type="protein sequence ID" value="EKT80800.1"/>
    <property type="molecule type" value="Genomic_DNA"/>
</dbReference>
<dbReference type="InterPro" id="IPR053141">
    <property type="entry name" value="Mycobact_SerProt_Inhib_Rv3364c"/>
</dbReference>
<dbReference type="PANTHER" id="PTHR36222">
    <property type="entry name" value="SERINE PROTEASE INHIBITOR RV3364C"/>
    <property type="match status" value="1"/>
</dbReference>
<dbReference type="SUPFAM" id="SSF103196">
    <property type="entry name" value="Roadblock/LC7 domain"/>
    <property type="match status" value="1"/>
</dbReference>
<reference evidence="1 2" key="1">
    <citation type="journal article" date="2013" name="Genome Announc.">
        <title>Draft Genome Sequence of Rhodococcus opacus Strain M213 Shows a Diverse Catabolic Potential.</title>
        <authorList>
            <person name="Pathak A."/>
            <person name="Green S.J."/>
            <person name="Ogram A."/>
            <person name="Chauhan A."/>
        </authorList>
    </citation>
    <scope>NUCLEOTIDE SEQUENCE [LARGE SCALE GENOMIC DNA]</scope>
    <source>
        <strain evidence="1 2">M213</strain>
    </source>
</reference>